<dbReference type="GO" id="GO:0031124">
    <property type="term" value="P:mRNA 3'-end processing"/>
    <property type="evidence" value="ECO:0007669"/>
    <property type="project" value="InterPro"/>
</dbReference>
<reference evidence="3" key="1">
    <citation type="submission" date="2023-04" db="EMBL/GenBank/DDBJ databases">
        <title>Ambrosiozyma monospora NBRC 1965.</title>
        <authorList>
            <person name="Ichikawa N."/>
            <person name="Sato H."/>
            <person name="Tonouchi N."/>
        </authorList>
    </citation>
    <scope>NUCLEOTIDE SEQUENCE</scope>
    <source>
        <strain evidence="3">NBRC 1965</strain>
    </source>
</reference>
<evidence type="ECO:0000256" key="1">
    <source>
        <dbReference type="SAM" id="MobiDB-lite"/>
    </source>
</evidence>
<dbReference type="GO" id="GO:0003729">
    <property type="term" value="F:mRNA binding"/>
    <property type="evidence" value="ECO:0007669"/>
    <property type="project" value="InterPro"/>
</dbReference>
<dbReference type="PANTHER" id="PTHR15921">
    <property type="entry name" value="PRE-MRNA CLEAVAGE COMPLEX II"/>
    <property type="match status" value="1"/>
</dbReference>
<dbReference type="GO" id="GO:0006369">
    <property type="term" value="P:termination of RNA polymerase II transcription"/>
    <property type="evidence" value="ECO:0007669"/>
    <property type="project" value="InterPro"/>
</dbReference>
<dbReference type="Pfam" id="PF21936">
    <property type="entry name" value="Pcf11_C"/>
    <property type="match status" value="1"/>
</dbReference>
<gene>
    <name evidence="3" type="ORF">Amon01_000741500</name>
</gene>
<dbReference type="InterPro" id="IPR054127">
    <property type="entry name" value="Pcf11_C"/>
</dbReference>
<feature type="compositionally biased region" description="Low complexity" evidence="1">
    <location>
        <begin position="255"/>
        <end position="270"/>
    </location>
</feature>
<dbReference type="GO" id="GO:0005737">
    <property type="term" value="C:cytoplasm"/>
    <property type="evidence" value="ECO:0007669"/>
    <property type="project" value="TreeGrafter"/>
</dbReference>
<evidence type="ECO:0000313" key="4">
    <source>
        <dbReference type="Proteomes" id="UP001165063"/>
    </source>
</evidence>
<keyword evidence="4" id="KW-1185">Reference proteome</keyword>
<feature type="region of interest" description="Disordered" evidence="1">
    <location>
        <begin position="254"/>
        <end position="276"/>
    </location>
</feature>
<sequence length="486" mass="55288">MFTQTYSLVDDPTRQKLINLFKTWKLPNPVTGMPLFAEDQLELIEKFLIKATANNRPPSMMDRQTNSPALSQQASMAKGQITPEGLIIEIDELTNLVNSRLLQMPNDTRARERFDLLQKLRQIMSSGAANVNEASILETAKKQLVTIRDDEIMKLNAFKLEQQQMYERQQQQRFLSSLTADQLQGLLHPNNALRPGKLFVPQPQSSQAHLNVKNVQLLFTVMNSVLKQKEEKLAPPPLPVQQAPIIPVAVAPIMQQQQQSQSEQKQQEQPQHPPASGNLLGLKNLAFLKGIIQKANNTTQFDLTQDFVTRHQIGQEDLDLIYPSNSTQCSNCAQRFFDTPEGQLEKNLHLDWHFRTNKKLKSVSKQINNRAWFLSLAQWVDFKDDEIVGYASTANEEVQVGLSDRLTSSTKLVEEELNKKTVTIPDDSDNEVVCGICRDKLVGVFDDDAGEWIWRNAIGVKGKVYHYSCWVETKGKRDRDRSPERS</sequence>
<dbReference type="InterPro" id="IPR008942">
    <property type="entry name" value="ENTH_VHS"/>
</dbReference>
<dbReference type="GO" id="GO:0000993">
    <property type="term" value="F:RNA polymerase II complex binding"/>
    <property type="evidence" value="ECO:0007669"/>
    <property type="project" value="InterPro"/>
</dbReference>
<dbReference type="PROSITE" id="PS51391">
    <property type="entry name" value="CID"/>
    <property type="match status" value="1"/>
</dbReference>
<proteinExistence type="predicted"/>
<evidence type="ECO:0000259" key="2">
    <source>
        <dbReference type="PROSITE" id="PS51391"/>
    </source>
</evidence>
<dbReference type="SUPFAM" id="SSF48464">
    <property type="entry name" value="ENTH/VHS domain"/>
    <property type="match status" value="1"/>
</dbReference>
<dbReference type="PANTHER" id="PTHR15921:SF3">
    <property type="entry name" value="PRE-MRNA CLEAVAGE COMPLEX 2 PROTEIN PCF11"/>
    <property type="match status" value="1"/>
</dbReference>
<dbReference type="OrthoDB" id="2129491at2759"/>
<protein>
    <submittedName>
        <fullName evidence="3">Unnamed protein product</fullName>
    </submittedName>
</protein>
<feature type="domain" description="CID" evidence="2">
    <location>
        <begin position="1"/>
        <end position="52"/>
    </location>
</feature>
<comment type="caution">
    <text evidence="3">The sequence shown here is derived from an EMBL/GenBank/DDBJ whole genome shotgun (WGS) entry which is preliminary data.</text>
</comment>
<dbReference type="InterPro" id="IPR045154">
    <property type="entry name" value="PCF11-like"/>
</dbReference>
<organism evidence="3 4">
    <name type="scientific">Ambrosiozyma monospora</name>
    <name type="common">Yeast</name>
    <name type="synonym">Endomycopsis monosporus</name>
    <dbReference type="NCBI Taxonomy" id="43982"/>
    <lineage>
        <taxon>Eukaryota</taxon>
        <taxon>Fungi</taxon>
        <taxon>Dikarya</taxon>
        <taxon>Ascomycota</taxon>
        <taxon>Saccharomycotina</taxon>
        <taxon>Pichiomycetes</taxon>
        <taxon>Pichiales</taxon>
        <taxon>Pichiaceae</taxon>
        <taxon>Ambrosiozyma</taxon>
    </lineage>
</organism>
<dbReference type="InterPro" id="IPR006569">
    <property type="entry name" value="CID_dom"/>
</dbReference>
<dbReference type="Gene3D" id="1.25.40.90">
    <property type="match status" value="1"/>
</dbReference>
<dbReference type="EMBL" id="BSXU01005423">
    <property type="protein sequence ID" value="GMG53496.1"/>
    <property type="molecule type" value="Genomic_DNA"/>
</dbReference>
<dbReference type="AlphaFoldDB" id="A0A9W6Z002"/>
<dbReference type="Proteomes" id="UP001165063">
    <property type="component" value="Unassembled WGS sequence"/>
</dbReference>
<name>A0A9W6Z002_AMBMO</name>
<evidence type="ECO:0000313" key="3">
    <source>
        <dbReference type="EMBL" id="GMG53496.1"/>
    </source>
</evidence>
<dbReference type="InterPro" id="IPR021605">
    <property type="entry name" value="Pcf11_Clp1-ID"/>
</dbReference>
<dbReference type="GO" id="GO:0005849">
    <property type="term" value="C:mRNA cleavage factor complex"/>
    <property type="evidence" value="ECO:0007669"/>
    <property type="project" value="InterPro"/>
</dbReference>
<dbReference type="Pfam" id="PF11526">
    <property type="entry name" value="Pfc11_Clp1_ID"/>
    <property type="match status" value="1"/>
</dbReference>
<accession>A0A9W6Z002</accession>